<feature type="compositionally biased region" description="Basic and acidic residues" evidence="1">
    <location>
        <begin position="93"/>
        <end position="105"/>
    </location>
</feature>
<dbReference type="AlphaFoldDB" id="A0A7J7TW43"/>
<feature type="compositionally biased region" description="Basic and acidic residues" evidence="1">
    <location>
        <begin position="120"/>
        <end position="135"/>
    </location>
</feature>
<evidence type="ECO:0000313" key="2">
    <source>
        <dbReference type="EMBL" id="KAF6304781.1"/>
    </source>
</evidence>
<keyword evidence="3" id="KW-1185">Reference proteome</keyword>
<proteinExistence type="predicted"/>
<feature type="region of interest" description="Disordered" evidence="1">
    <location>
        <begin position="91"/>
        <end position="269"/>
    </location>
</feature>
<organism evidence="2 3">
    <name type="scientific">Pipistrellus kuhlii</name>
    <name type="common">Kuhl's pipistrelle</name>
    <dbReference type="NCBI Taxonomy" id="59472"/>
    <lineage>
        <taxon>Eukaryota</taxon>
        <taxon>Metazoa</taxon>
        <taxon>Chordata</taxon>
        <taxon>Craniata</taxon>
        <taxon>Vertebrata</taxon>
        <taxon>Euteleostomi</taxon>
        <taxon>Mammalia</taxon>
        <taxon>Eutheria</taxon>
        <taxon>Laurasiatheria</taxon>
        <taxon>Chiroptera</taxon>
        <taxon>Yangochiroptera</taxon>
        <taxon>Vespertilionidae</taxon>
        <taxon>Pipistrellus</taxon>
    </lineage>
</organism>
<evidence type="ECO:0000313" key="3">
    <source>
        <dbReference type="Proteomes" id="UP000558488"/>
    </source>
</evidence>
<gene>
    <name evidence="2" type="ORF">mPipKuh1_009235</name>
</gene>
<evidence type="ECO:0000256" key="1">
    <source>
        <dbReference type="SAM" id="MobiDB-lite"/>
    </source>
</evidence>
<name>A0A7J7TW43_PIPKU</name>
<dbReference type="EMBL" id="JACAGB010000024">
    <property type="protein sequence ID" value="KAF6304781.1"/>
    <property type="molecule type" value="Genomic_DNA"/>
</dbReference>
<comment type="caution">
    <text evidence="2">The sequence shown here is derived from an EMBL/GenBank/DDBJ whole genome shotgun (WGS) entry which is preliminary data.</text>
</comment>
<accession>A0A7J7TW43</accession>
<sequence length="374" mass="38890">MTQTLCPGLTDDSGGNGLGGFRCPLGARCLCSQILCALRRDTQQRTAGELAPQEAEGGPWAALPFSTAFLRPAHRPPVRLLGRRAGILSTGLRESENPKDVDAHHRATRPGFNHAAGQTDRGRCAERSPRREEPPSHAAWAGGLPAPCPLPDTAQLPARSLPRSRAGEGGGGTSQKPRLRNASPNRDQQPAPARPSGLPGERCLPAALGPASNPARSPRGALPRTPASPGGSWPCDRGGGQASSTGVRLLPGSGRGRGTAEWPVTDRPEGCGCTNQTGSSLPAWARAQQLLSQSAGSCVLTARVPRGVPSCLHGGAPSRLQRCRRLRRVPRGSSWRGRGEAPGPRAPPSQGGLALADVRAESGGPRTVSLPPPR</sequence>
<protein>
    <submittedName>
        <fullName evidence="2">Uncharacterized protein</fullName>
    </submittedName>
</protein>
<dbReference type="Proteomes" id="UP000558488">
    <property type="component" value="Unassembled WGS sequence"/>
</dbReference>
<feature type="region of interest" description="Disordered" evidence="1">
    <location>
        <begin position="325"/>
        <end position="374"/>
    </location>
</feature>
<reference evidence="2 3" key="1">
    <citation type="journal article" date="2020" name="Nature">
        <title>Six reference-quality genomes reveal evolution of bat adaptations.</title>
        <authorList>
            <person name="Jebb D."/>
            <person name="Huang Z."/>
            <person name="Pippel M."/>
            <person name="Hughes G.M."/>
            <person name="Lavrichenko K."/>
            <person name="Devanna P."/>
            <person name="Winkler S."/>
            <person name="Jermiin L.S."/>
            <person name="Skirmuntt E.C."/>
            <person name="Katzourakis A."/>
            <person name="Burkitt-Gray L."/>
            <person name="Ray D.A."/>
            <person name="Sullivan K.A.M."/>
            <person name="Roscito J.G."/>
            <person name="Kirilenko B.M."/>
            <person name="Davalos L.M."/>
            <person name="Corthals A.P."/>
            <person name="Power M.L."/>
            <person name="Jones G."/>
            <person name="Ransome R.D."/>
            <person name="Dechmann D.K.N."/>
            <person name="Locatelli A.G."/>
            <person name="Puechmaille S.J."/>
            <person name="Fedrigo O."/>
            <person name="Jarvis E.D."/>
            <person name="Hiller M."/>
            <person name="Vernes S.C."/>
            <person name="Myers E.W."/>
            <person name="Teeling E.C."/>
        </authorList>
    </citation>
    <scope>NUCLEOTIDE SEQUENCE [LARGE SCALE GENOMIC DNA]</scope>
    <source>
        <strain evidence="2">MPipKuh1</strain>
        <tissue evidence="2">Flight muscle</tissue>
    </source>
</reference>